<evidence type="ECO:0000256" key="2">
    <source>
        <dbReference type="ARBA" id="ARBA00022448"/>
    </source>
</evidence>
<evidence type="ECO:0000313" key="11">
    <source>
        <dbReference type="EMBL" id="TNV68259.1"/>
    </source>
</evidence>
<dbReference type="GO" id="GO:0005886">
    <property type="term" value="C:plasma membrane"/>
    <property type="evidence" value="ECO:0007669"/>
    <property type="project" value="UniProtKB-SubCell"/>
</dbReference>
<feature type="transmembrane region" description="Helical" evidence="9">
    <location>
        <begin position="100"/>
        <end position="118"/>
    </location>
</feature>
<dbReference type="GO" id="GO:1901264">
    <property type="term" value="P:carbohydrate derivative transport"/>
    <property type="evidence" value="ECO:0007669"/>
    <property type="project" value="TreeGrafter"/>
</dbReference>
<dbReference type="PROSITE" id="PS51105">
    <property type="entry name" value="PTS_EIIC_TYPE_3"/>
    <property type="match status" value="1"/>
</dbReference>
<organism evidence="11 12">
    <name type="scientific">Trichococcus shcherbakoviae subsp. psychrophilus</name>
    <dbReference type="NCBI Taxonomy" id="2585775"/>
    <lineage>
        <taxon>Bacteria</taxon>
        <taxon>Bacillati</taxon>
        <taxon>Bacillota</taxon>
        <taxon>Bacilli</taxon>
        <taxon>Lactobacillales</taxon>
        <taxon>Carnobacteriaceae</taxon>
        <taxon>Trichococcus</taxon>
    </lineage>
</organism>
<dbReference type="PANTHER" id="PTHR33989:SF4">
    <property type="entry name" value="PTS SYSTEM N,N'-DIACETYLCHITOBIOSE-SPECIFIC EIIC COMPONENT"/>
    <property type="match status" value="1"/>
</dbReference>
<evidence type="ECO:0000256" key="8">
    <source>
        <dbReference type="PIRNR" id="PIRNR006351"/>
    </source>
</evidence>
<evidence type="ECO:0000256" key="1">
    <source>
        <dbReference type="ARBA" id="ARBA00004651"/>
    </source>
</evidence>
<evidence type="ECO:0000256" key="3">
    <source>
        <dbReference type="ARBA" id="ARBA00022475"/>
    </source>
</evidence>
<keyword evidence="4 8" id="KW-0762">Sugar transport</keyword>
<feature type="domain" description="PTS EIIC type-3" evidence="10">
    <location>
        <begin position="7"/>
        <end position="408"/>
    </location>
</feature>
<name>A0A5C5E5N5_9LACT</name>
<dbReference type="AlphaFoldDB" id="A0A5C5E5N5"/>
<dbReference type="GO" id="GO:0008982">
    <property type="term" value="F:protein-N(PI)-phosphohistidine-sugar phosphotransferase activity"/>
    <property type="evidence" value="ECO:0007669"/>
    <property type="project" value="UniProtKB-UniRule"/>
</dbReference>
<gene>
    <name evidence="11" type="ORF">FHK04_12180</name>
</gene>
<feature type="transmembrane region" description="Helical" evidence="9">
    <location>
        <begin position="130"/>
        <end position="152"/>
    </location>
</feature>
<accession>A0A5C5E5N5</accession>
<proteinExistence type="predicted"/>
<keyword evidence="7 8" id="KW-0472">Membrane</keyword>
<evidence type="ECO:0000256" key="7">
    <source>
        <dbReference type="ARBA" id="ARBA00023136"/>
    </source>
</evidence>
<evidence type="ECO:0000256" key="4">
    <source>
        <dbReference type="ARBA" id="ARBA00022597"/>
    </source>
</evidence>
<keyword evidence="5 9" id="KW-0812">Transmembrane</keyword>
<keyword evidence="2 8" id="KW-0813">Transport</keyword>
<evidence type="ECO:0000256" key="9">
    <source>
        <dbReference type="SAM" id="Phobius"/>
    </source>
</evidence>
<dbReference type="Proteomes" id="UP000313395">
    <property type="component" value="Unassembled WGS sequence"/>
</dbReference>
<feature type="transmembrane region" description="Helical" evidence="9">
    <location>
        <begin position="204"/>
        <end position="226"/>
    </location>
</feature>
<evidence type="ECO:0000313" key="12">
    <source>
        <dbReference type="Proteomes" id="UP000313395"/>
    </source>
</evidence>
<dbReference type="InterPro" id="IPR051088">
    <property type="entry name" value="PTS_Sugar-EIIC/EIIB"/>
</dbReference>
<keyword evidence="12" id="KW-1185">Reference proteome</keyword>
<dbReference type="EMBL" id="VENO01000004">
    <property type="protein sequence ID" value="TNV68259.1"/>
    <property type="molecule type" value="Genomic_DNA"/>
</dbReference>
<keyword evidence="6 9" id="KW-1133">Transmembrane helix</keyword>
<dbReference type="PIRSF" id="PIRSF006351">
    <property type="entry name" value="PTS_EIIC-Cellobiose"/>
    <property type="match status" value="1"/>
</dbReference>
<comment type="function">
    <text evidence="8">The phosphoenolpyruvate-dependent sugar phosphotransferase system (PTS), a major carbohydrate active -transport system, catalyzes the phosphorylation of incoming sugar substrates concomitant with their translocation across the cell membrane.</text>
</comment>
<dbReference type="NCBIfam" id="TIGR00410">
    <property type="entry name" value="lacE"/>
    <property type="match status" value="1"/>
</dbReference>
<feature type="transmembrane region" description="Helical" evidence="9">
    <location>
        <begin position="233"/>
        <end position="253"/>
    </location>
</feature>
<feature type="transmembrane region" description="Helical" evidence="9">
    <location>
        <begin position="334"/>
        <end position="359"/>
    </location>
</feature>
<feature type="transmembrane region" description="Helical" evidence="9">
    <location>
        <begin position="35"/>
        <end position="55"/>
    </location>
</feature>
<evidence type="ECO:0000256" key="5">
    <source>
        <dbReference type="ARBA" id="ARBA00022692"/>
    </source>
</evidence>
<keyword evidence="3 8" id="KW-1003">Cell membrane</keyword>
<dbReference type="GO" id="GO:0009401">
    <property type="term" value="P:phosphoenolpyruvate-dependent sugar phosphotransferase system"/>
    <property type="evidence" value="ECO:0007669"/>
    <property type="project" value="InterPro"/>
</dbReference>
<comment type="caution">
    <text evidence="11">The sequence shown here is derived from an EMBL/GenBank/DDBJ whole genome shotgun (WGS) entry which is preliminary data.</text>
</comment>
<reference evidence="11 12" key="1">
    <citation type="submission" date="2019-06" db="EMBL/GenBank/DDBJ databases">
        <title>Description Trichococcus psychrophilus sp. nov., isolated from a cold spring, by genomic and phenotypic analyses.</title>
        <authorList>
            <person name="Zakharyuk A."/>
        </authorList>
    </citation>
    <scope>NUCLEOTIDE SEQUENCE [LARGE SCALE GENOMIC DNA]</scope>
    <source>
        <strain evidence="11 12">SKBG</strain>
    </source>
</reference>
<dbReference type="PANTHER" id="PTHR33989">
    <property type="match status" value="1"/>
</dbReference>
<dbReference type="Pfam" id="PF02378">
    <property type="entry name" value="PTS_EIIC"/>
    <property type="match status" value="1"/>
</dbReference>
<dbReference type="InterPro" id="IPR004796">
    <property type="entry name" value="PTS_IIC_cello"/>
</dbReference>
<dbReference type="InterPro" id="IPR003352">
    <property type="entry name" value="PTS_EIIC"/>
</dbReference>
<feature type="transmembrane region" description="Helical" evidence="9">
    <location>
        <begin position="379"/>
        <end position="406"/>
    </location>
</feature>
<feature type="transmembrane region" description="Helical" evidence="9">
    <location>
        <begin position="172"/>
        <end position="192"/>
    </location>
</feature>
<dbReference type="InterPro" id="IPR004501">
    <property type="entry name" value="PTS_EIIC_3"/>
</dbReference>
<feature type="transmembrane region" description="Helical" evidence="9">
    <location>
        <begin position="67"/>
        <end position="88"/>
    </location>
</feature>
<sequence>MSKFETYSDKALQVAAKIQSNNYLRAISNGLMATLPINIVGSIALLLAVLPVGFWQNFIGGIGLVPTLFTAYSLTVGVISLYASFLIGYQLADNLGQKPIPAGIVSLFSFLILTPMITLDDVTTLNNSKLGAAGLFTAMISALIFSRIYCFFMEKKIGIKMPESVPQFVSDVFSGLIPVLIAATIAIFLSFLFGKTSYGSFSDFVYSIIATPLQSLSSNVGSMLLIVLVQMSLWFFGIHGSNVVASFIAALYLPMDVANMDALKSGATNAELPNILGSSFYNTFAGIGGAGGTLSLIIVILLFSKAKQAKAVANLSAVPGLFTINEPMIFGLPLVLNPIMAIPFILTPLAQVLIAYLGISSGLFPRLSGVQVPFGMPVGINGFLAGGWKITLLQMICVLVGCLVYYPFVKLLDKKMSEDSEEEEALQFNEQPTAD</sequence>
<dbReference type="RefSeq" id="WP_140187046.1">
    <property type="nucleotide sequence ID" value="NZ_VENO01000004.1"/>
</dbReference>
<evidence type="ECO:0000259" key="10">
    <source>
        <dbReference type="PROSITE" id="PS51105"/>
    </source>
</evidence>
<evidence type="ECO:0000256" key="6">
    <source>
        <dbReference type="ARBA" id="ARBA00022989"/>
    </source>
</evidence>
<protein>
    <recommendedName>
        <fullName evidence="8">Permease IIC component</fullName>
    </recommendedName>
</protein>
<comment type="subcellular location">
    <subcellularLocation>
        <location evidence="1">Cell membrane</location>
        <topology evidence="1">Multi-pass membrane protein</topology>
    </subcellularLocation>
</comment>
<feature type="transmembrane region" description="Helical" evidence="9">
    <location>
        <begin position="280"/>
        <end position="303"/>
    </location>
</feature>